<feature type="binding site" evidence="6">
    <location>
        <position position="168"/>
    </location>
    <ligand>
        <name>substrate</name>
    </ligand>
</feature>
<evidence type="ECO:0000256" key="1">
    <source>
        <dbReference type="ARBA" id="ARBA00009613"/>
    </source>
</evidence>
<feature type="domain" description="Lactate/malate dehydrogenase C-terminal" evidence="11">
    <location>
        <begin position="162"/>
        <end position="338"/>
    </location>
</feature>
<evidence type="ECO:0000256" key="9">
    <source>
        <dbReference type="RuleBase" id="RU003405"/>
    </source>
</evidence>
<dbReference type="InterPro" id="IPR001236">
    <property type="entry name" value="Lactate/malate_DH_N"/>
</dbReference>
<dbReference type="PANTHER" id="PTHR23382">
    <property type="entry name" value="MALATE DEHYDROGENASE"/>
    <property type="match status" value="1"/>
</dbReference>
<evidence type="ECO:0000256" key="7">
    <source>
        <dbReference type="PIRSR" id="PIRSR000102-3"/>
    </source>
</evidence>
<dbReference type="FunFam" id="3.40.50.720:FF:000010">
    <property type="entry name" value="Malate dehydrogenase"/>
    <property type="match status" value="1"/>
</dbReference>
<name>A0A058ZGK3_FONAL</name>
<dbReference type="InterPro" id="IPR011274">
    <property type="entry name" value="Malate_DH_NAD-dep_euk"/>
</dbReference>
<feature type="binding site" evidence="6">
    <location>
        <position position="98"/>
    </location>
    <ligand>
        <name>substrate</name>
    </ligand>
</feature>
<dbReference type="OrthoDB" id="4069699at2759"/>
<dbReference type="GO" id="GO:0030060">
    <property type="term" value="F:L-malate dehydrogenase (NAD+) activity"/>
    <property type="evidence" value="ECO:0007669"/>
    <property type="project" value="UniProtKB-EC"/>
</dbReference>
<dbReference type="Proteomes" id="UP000030693">
    <property type="component" value="Unassembled WGS sequence"/>
</dbReference>
<gene>
    <name evidence="12" type="ORF">H696_00993</name>
</gene>
<dbReference type="PROSITE" id="PS00068">
    <property type="entry name" value="MDH"/>
    <property type="match status" value="1"/>
</dbReference>
<dbReference type="Pfam" id="PF00056">
    <property type="entry name" value="Ldh_1_N"/>
    <property type="match status" value="1"/>
</dbReference>
<keyword evidence="3 8" id="KW-0560">Oxidoreductase</keyword>
<evidence type="ECO:0000256" key="2">
    <source>
        <dbReference type="ARBA" id="ARBA00012995"/>
    </source>
</evidence>
<evidence type="ECO:0000313" key="13">
    <source>
        <dbReference type="Proteomes" id="UP000030693"/>
    </source>
</evidence>
<dbReference type="NCBIfam" id="TIGR01759">
    <property type="entry name" value="MalateDH-SF1"/>
    <property type="match status" value="1"/>
</dbReference>
<feature type="binding site" evidence="7">
    <location>
        <position position="111"/>
    </location>
    <ligand>
        <name>NAD(+)</name>
        <dbReference type="ChEBI" id="CHEBI:57540"/>
    </ligand>
</feature>
<dbReference type="eggNOG" id="KOG1496">
    <property type="taxonomic scope" value="Eukaryota"/>
</dbReference>
<evidence type="ECO:0000256" key="8">
    <source>
        <dbReference type="RuleBase" id="RU003369"/>
    </source>
</evidence>
<proteinExistence type="inferred from homology"/>
<dbReference type="CDD" id="cd01336">
    <property type="entry name" value="MDH_cytoplasmic_cytosolic"/>
    <property type="match status" value="1"/>
</dbReference>
<evidence type="ECO:0000256" key="4">
    <source>
        <dbReference type="ARBA" id="ARBA00023027"/>
    </source>
</evidence>
<protein>
    <recommendedName>
        <fullName evidence="2 9">Malate dehydrogenase</fullName>
        <ecNumber evidence="2 9">1.1.1.37</ecNumber>
    </recommendedName>
</protein>
<evidence type="ECO:0000313" key="12">
    <source>
        <dbReference type="EMBL" id="KCV73459.1"/>
    </source>
</evidence>
<dbReference type="GO" id="GO:0006099">
    <property type="term" value="P:tricarboxylic acid cycle"/>
    <property type="evidence" value="ECO:0007669"/>
    <property type="project" value="UniProtKB-KW"/>
</dbReference>
<evidence type="ECO:0000259" key="10">
    <source>
        <dbReference type="Pfam" id="PF00056"/>
    </source>
</evidence>
<dbReference type="InterPro" id="IPR001252">
    <property type="entry name" value="Malate_DH_AS"/>
</dbReference>
<accession>A0A058ZGK3</accession>
<dbReference type="InterPro" id="IPR036291">
    <property type="entry name" value="NAD(P)-bd_dom_sf"/>
</dbReference>
<dbReference type="STRING" id="691883.A0A058ZGK3"/>
<dbReference type="SUPFAM" id="SSF51735">
    <property type="entry name" value="NAD(P)-binding Rossmann-fold domains"/>
    <property type="match status" value="1"/>
</dbReference>
<dbReference type="Gene3D" id="3.90.110.10">
    <property type="entry name" value="Lactate dehydrogenase/glycoside hydrolase, family 4, C-terminal"/>
    <property type="match status" value="1"/>
</dbReference>
<feature type="active site" description="Proton acceptor" evidence="5">
    <location>
        <position position="193"/>
    </location>
</feature>
<dbReference type="FunFam" id="3.90.110.10:FF:000002">
    <property type="entry name" value="Malate dehydrogenase"/>
    <property type="match status" value="1"/>
</dbReference>
<sequence>MSVITKKNEPVRVCVTGAAGQLAYSLLLNLARGVVFGEDTPVILQLLDINPGMESLNGVRMELEDSALPLLAGVVCTSDPEVAFTGAQAAIFLGAMPRRPGMERSDLLKANAKIFREQGEAMNRVASPDIKCVVVGNPANTNALILSKYAPRVPKENITALTRLDANRARNQIALRAGVSVDRTLDVLIWGNHSATQYPDVSHATIVCAETGARRPVSEVITDTEWLHGEFIETVQQRGAAILAARKLSSAMSAAKAVADHMRDWWMGSEREGELVSMAVPSDGSYGIAEGLIFSFPVRCPGGGKYEIVQGLEISDFSRGKLQKTEAELISERDEALACVAADSA</sequence>
<keyword evidence="9" id="KW-0816">Tricarboxylic acid cycle</keyword>
<feature type="binding site" evidence="6">
    <location>
        <position position="137"/>
    </location>
    <ligand>
        <name>substrate</name>
    </ligand>
</feature>
<dbReference type="NCBIfam" id="NF003916">
    <property type="entry name" value="PRK05442.1"/>
    <property type="match status" value="1"/>
</dbReference>
<evidence type="ECO:0000259" key="11">
    <source>
        <dbReference type="Pfam" id="PF02866"/>
    </source>
</evidence>
<comment type="catalytic activity">
    <reaction evidence="9">
        <text>(S)-malate + NAD(+) = oxaloacetate + NADH + H(+)</text>
        <dbReference type="Rhea" id="RHEA:21432"/>
        <dbReference type="ChEBI" id="CHEBI:15378"/>
        <dbReference type="ChEBI" id="CHEBI:15589"/>
        <dbReference type="ChEBI" id="CHEBI:16452"/>
        <dbReference type="ChEBI" id="CHEBI:57540"/>
        <dbReference type="ChEBI" id="CHEBI:57945"/>
        <dbReference type="EC" id="1.1.1.37"/>
    </reaction>
</comment>
<feature type="binding site" evidence="7">
    <location>
        <position position="48"/>
    </location>
    <ligand>
        <name>NAD(+)</name>
        <dbReference type="ChEBI" id="CHEBI:57540"/>
    </ligand>
</feature>
<evidence type="ECO:0000256" key="5">
    <source>
        <dbReference type="PIRSR" id="PIRSR000102-1"/>
    </source>
</evidence>
<feature type="binding site" evidence="6">
    <location>
        <position position="104"/>
    </location>
    <ligand>
        <name>substrate</name>
    </ligand>
</feature>
<dbReference type="Gene3D" id="3.40.50.720">
    <property type="entry name" value="NAD(P)-binding Rossmann-like Domain"/>
    <property type="match status" value="1"/>
</dbReference>
<dbReference type="PIRSF" id="PIRSF000102">
    <property type="entry name" value="Lac_mal_DH"/>
    <property type="match status" value="1"/>
</dbReference>
<dbReference type="InterPro" id="IPR010945">
    <property type="entry name" value="Malate_DH_type2"/>
</dbReference>
<dbReference type="RefSeq" id="XP_009493160.1">
    <property type="nucleotide sequence ID" value="XM_009494885.1"/>
</dbReference>
<dbReference type="EC" id="1.1.1.37" evidence="2 9"/>
<keyword evidence="13" id="KW-1185">Reference proteome</keyword>
<dbReference type="SUPFAM" id="SSF56327">
    <property type="entry name" value="LDH C-terminal domain-like"/>
    <property type="match status" value="1"/>
</dbReference>
<reference evidence="12" key="1">
    <citation type="submission" date="2013-04" db="EMBL/GenBank/DDBJ databases">
        <title>The Genome Sequence of Fonticula alba ATCC 38817.</title>
        <authorList>
            <consortium name="The Broad Institute Genomics Platform"/>
            <person name="Russ C."/>
            <person name="Cuomo C."/>
            <person name="Burger G."/>
            <person name="Gray M.W."/>
            <person name="Holland P.W.H."/>
            <person name="King N."/>
            <person name="Lang F.B.F."/>
            <person name="Roger A.J."/>
            <person name="Ruiz-Trillo I."/>
            <person name="Brown M."/>
            <person name="Walker B."/>
            <person name="Young S."/>
            <person name="Zeng Q."/>
            <person name="Gargeya S."/>
            <person name="Fitzgerald M."/>
            <person name="Haas B."/>
            <person name="Abouelleil A."/>
            <person name="Allen A.W."/>
            <person name="Alvarado L."/>
            <person name="Arachchi H.M."/>
            <person name="Berlin A.M."/>
            <person name="Chapman S.B."/>
            <person name="Gainer-Dewar J."/>
            <person name="Goldberg J."/>
            <person name="Griggs A."/>
            <person name="Gujja S."/>
            <person name="Hansen M."/>
            <person name="Howarth C."/>
            <person name="Imamovic A."/>
            <person name="Ireland A."/>
            <person name="Larimer J."/>
            <person name="McCowan C."/>
            <person name="Murphy C."/>
            <person name="Pearson M."/>
            <person name="Poon T.W."/>
            <person name="Priest M."/>
            <person name="Roberts A."/>
            <person name="Saif S."/>
            <person name="Shea T."/>
            <person name="Sisk P."/>
            <person name="Sykes S."/>
            <person name="Wortman J."/>
            <person name="Nusbaum C."/>
            <person name="Birren B."/>
        </authorList>
    </citation>
    <scope>NUCLEOTIDE SEQUENCE [LARGE SCALE GENOMIC DNA]</scope>
    <source>
        <strain evidence="12">ATCC 38817</strain>
    </source>
</reference>
<feature type="binding site" evidence="7">
    <location>
        <begin position="135"/>
        <end position="137"/>
    </location>
    <ligand>
        <name>NAD(+)</name>
        <dbReference type="ChEBI" id="CHEBI:57540"/>
    </ligand>
</feature>
<dbReference type="AlphaFoldDB" id="A0A058ZGK3"/>
<dbReference type="HAMAP" id="MF_01517">
    <property type="entry name" value="Malate_dehydrog_2"/>
    <property type="match status" value="1"/>
</dbReference>
<feature type="domain" description="Lactate/malate dehydrogenase N-terminal" evidence="10">
    <location>
        <begin position="11"/>
        <end position="158"/>
    </location>
</feature>
<dbReference type="GO" id="GO:0006108">
    <property type="term" value="P:malate metabolic process"/>
    <property type="evidence" value="ECO:0007669"/>
    <property type="project" value="InterPro"/>
</dbReference>
<dbReference type="OMA" id="GMIGSNM"/>
<organism evidence="12">
    <name type="scientific">Fonticula alba</name>
    <name type="common">Slime mold</name>
    <dbReference type="NCBI Taxonomy" id="691883"/>
    <lineage>
        <taxon>Eukaryota</taxon>
        <taxon>Rotosphaerida</taxon>
        <taxon>Fonticulaceae</taxon>
        <taxon>Fonticula</taxon>
    </lineage>
</organism>
<dbReference type="InterPro" id="IPR001557">
    <property type="entry name" value="L-lactate/malate_DH"/>
</dbReference>
<dbReference type="GeneID" id="20525718"/>
<dbReference type="InterPro" id="IPR015955">
    <property type="entry name" value="Lactate_DH/Glyco_Ohase_4_C"/>
</dbReference>
<evidence type="ECO:0000256" key="6">
    <source>
        <dbReference type="PIRSR" id="PIRSR000102-2"/>
    </source>
</evidence>
<evidence type="ECO:0000256" key="3">
    <source>
        <dbReference type="ARBA" id="ARBA00023002"/>
    </source>
</evidence>
<dbReference type="Pfam" id="PF02866">
    <property type="entry name" value="Ldh_1_C"/>
    <property type="match status" value="1"/>
</dbReference>
<keyword evidence="4 7" id="KW-0520">NAD</keyword>
<comment type="similarity">
    <text evidence="1">Belongs to the LDH/MDH superfamily. MDH type 2 family.</text>
</comment>
<dbReference type="EMBL" id="KB932201">
    <property type="protein sequence ID" value="KCV73459.1"/>
    <property type="molecule type" value="Genomic_DNA"/>
</dbReference>
<dbReference type="InterPro" id="IPR022383">
    <property type="entry name" value="Lactate/malate_DH_C"/>
</dbReference>